<dbReference type="InterPro" id="IPR006553">
    <property type="entry name" value="Leu-rich_rpt_Cys-con_subtyp"/>
</dbReference>
<protein>
    <submittedName>
        <fullName evidence="3">F-box/LRR-repeat protein 10</fullName>
    </submittedName>
</protein>
<dbReference type="AlphaFoldDB" id="A0A443PIR3"/>
<evidence type="ECO:0000313" key="4">
    <source>
        <dbReference type="Proteomes" id="UP000283530"/>
    </source>
</evidence>
<dbReference type="Gene3D" id="1.20.1280.50">
    <property type="match status" value="1"/>
</dbReference>
<dbReference type="SMART" id="SM00367">
    <property type="entry name" value="LRR_CC"/>
    <property type="match status" value="9"/>
</dbReference>
<dbReference type="SUPFAM" id="SSF81383">
    <property type="entry name" value="F-box domain"/>
    <property type="match status" value="1"/>
</dbReference>
<proteinExistence type="predicted"/>
<feature type="compositionally biased region" description="Acidic residues" evidence="1">
    <location>
        <begin position="624"/>
        <end position="644"/>
    </location>
</feature>
<dbReference type="STRING" id="337451.A0A443PIR3"/>
<dbReference type="FunFam" id="3.80.10.10:FF:000494">
    <property type="entry name" value="F-box/LRR-repeat protein 10 isoform A"/>
    <property type="match status" value="1"/>
</dbReference>
<dbReference type="InterPro" id="IPR036047">
    <property type="entry name" value="F-box-like_dom_sf"/>
</dbReference>
<feature type="domain" description="F-box" evidence="2">
    <location>
        <begin position="21"/>
        <end position="61"/>
    </location>
</feature>
<dbReference type="GO" id="GO:0031146">
    <property type="term" value="P:SCF-dependent proteasomal ubiquitin-dependent protein catabolic process"/>
    <property type="evidence" value="ECO:0007669"/>
    <property type="project" value="TreeGrafter"/>
</dbReference>
<dbReference type="PANTHER" id="PTHR13318">
    <property type="entry name" value="PARTNER OF PAIRED, ISOFORM B-RELATED"/>
    <property type="match status" value="1"/>
</dbReference>
<dbReference type="SUPFAM" id="SSF52047">
    <property type="entry name" value="RNI-like"/>
    <property type="match status" value="2"/>
</dbReference>
<dbReference type="GO" id="GO:0019005">
    <property type="term" value="C:SCF ubiquitin ligase complex"/>
    <property type="evidence" value="ECO:0007669"/>
    <property type="project" value="TreeGrafter"/>
</dbReference>
<dbReference type="Pfam" id="PF25372">
    <property type="entry name" value="DUF7885"/>
    <property type="match status" value="1"/>
</dbReference>
<keyword evidence="4" id="KW-1185">Reference proteome</keyword>
<dbReference type="InterPro" id="IPR001810">
    <property type="entry name" value="F-box_dom"/>
</dbReference>
<dbReference type="Pfam" id="PF12937">
    <property type="entry name" value="F-box-like"/>
    <property type="match status" value="1"/>
</dbReference>
<dbReference type="EMBL" id="QPKB01000008">
    <property type="protein sequence ID" value="RWR90654.1"/>
    <property type="molecule type" value="Genomic_DNA"/>
</dbReference>
<dbReference type="PANTHER" id="PTHR13318:SF86">
    <property type="entry name" value="F-BOX_LRR-REPEAT PROTEIN 10"/>
    <property type="match status" value="1"/>
</dbReference>
<evidence type="ECO:0000313" key="3">
    <source>
        <dbReference type="EMBL" id="RWR90654.1"/>
    </source>
</evidence>
<dbReference type="OrthoDB" id="2585512at2759"/>
<dbReference type="SMART" id="SM00256">
    <property type="entry name" value="FBOX"/>
    <property type="match status" value="1"/>
</dbReference>
<reference evidence="3 4" key="1">
    <citation type="journal article" date="2019" name="Nat. Plants">
        <title>Stout camphor tree genome fills gaps in understanding of flowering plant genome evolution.</title>
        <authorList>
            <person name="Chaw S.M."/>
            <person name="Liu Y.C."/>
            <person name="Wu Y.W."/>
            <person name="Wang H.Y."/>
            <person name="Lin C.I."/>
            <person name="Wu C.S."/>
            <person name="Ke H.M."/>
            <person name="Chang L.Y."/>
            <person name="Hsu C.Y."/>
            <person name="Yang H.T."/>
            <person name="Sudianto E."/>
            <person name="Hsu M.H."/>
            <person name="Wu K.P."/>
            <person name="Wang L.N."/>
            <person name="Leebens-Mack J.H."/>
            <person name="Tsai I.J."/>
        </authorList>
    </citation>
    <scope>NUCLEOTIDE SEQUENCE [LARGE SCALE GENOMIC DNA]</scope>
    <source>
        <strain evidence="4">cv. Chaw 1501</strain>
        <tissue evidence="3">Young leaves</tissue>
    </source>
</reference>
<dbReference type="InterPro" id="IPR057207">
    <property type="entry name" value="FBXL15_LRR"/>
</dbReference>
<dbReference type="Gene3D" id="3.80.10.10">
    <property type="entry name" value="Ribonuclease Inhibitor"/>
    <property type="match status" value="1"/>
</dbReference>
<accession>A0A443PIR3</accession>
<organism evidence="3 4">
    <name type="scientific">Cinnamomum micranthum f. kanehirae</name>
    <dbReference type="NCBI Taxonomy" id="337451"/>
    <lineage>
        <taxon>Eukaryota</taxon>
        <taxon>Viridiplantae</taxon>
        <taxon>Streptophyta</taxon>
        <taxon>Embryophyta</taxon>
        <taxon>Tracheophyta</taxon>
        <taxon>Spermatophyta</taxon>
        <taxon>Magnoliopsida</taxon>
        <taxon>Magnoliidae</taxon>
        <taxon>Laurales</taxon>
        <taxon>Lauraceae</taxon>
        <taxon>Cinnamomum</taxon>
    </lineage>
</organism>
<evidence type="ECO:0000259" key="2">
    <source>
        <dbReference type="SMART" id="SM00256"/>
    </source>
</evidence>
<sequence length="644" mass="71707">MDLDASSSSSSSSSGSCVEVLPSALLASIFSKLDVPSICSMAATCRTFNSCVSNLLSFIPDFSLLDVALTVDLLRRLLPSNPHLRILKIDCGRLDDLAIALLARPSLHELCLVECNQFTGLLLSQIGEKCRDLRSLSIDSLGENKMRSIPTSDLEKLLSGCSQLESLSLTFDITRFDWDDFPPVWAMTSRKLIALKMGYIASQMVTELLNLKVVLKQPPHHVQPVVLSRLQKLQLLVDFITDSLVGTISKVLTSLTHLDLEDLPDTEPDVPWDLTNAGLQQINPNGKLKHLSLVRGRKLIYTYFRRVNDQGILLMADTSSTLESICLGGFCRVTDAGIRSILHSCSNLQKLTVCHGSQLTDLVFHDMSATPLSLTHVGLRRCNLLTKLAIMRLACNKDLRLLDLRHCRNLGDESLRAIGGLPKLKILFLDGSNISDLGISYLGQGVASLISLSLKGCKKLTDKCISTIFNNSFGRTLQVLDLSYLPNLSDHGILSLARSGVPLIELRMQNCSLIGDTSVIALASMQAEGGWCGSTLQLLDLYGCGITVLSFRWFKQPYFPRLRRLGLTAFFHRDMVDALARKRPFLQILHHSQEVGDGYWNPDRFSRFEYEVDELQQWLYDRESESDEELLDGEIENDEEMIEE</sequence>
<dbReference type="Proteomes" id="UP000283530">
    <property type="component" value="Unassembled WGS sequence"/>
</dbReference>
<dbReference type="InterPro" id="IPR032675">
    <property type="entry name" value="LRR_dom_sf"/>
</dbReference>
<name>A0A443PIR3_9MAGN</name>
<gene>
    <name evidence="3" type="ORF">CKAN_01975800</name>
</gene>
<feature type="region of interest" description="Disordered" evidence="1">
    <location>
        <begin position="623"/>
        <end position="644"/>
    </location>
</feature>
<comment type="caution">
    <text evidence="3">The sequence shown here is derived from an EMBL/GenBank/DDBJ whole genome shotgun (WGS) entry which is preliminary data.</text>
</comment>
<evidence type="ECO:0000256" key="1">
    <source>
        <dbReference type="SAM" id="MobiDB-lite"/>
    </source>
</evidence>